<name>A0A9P5YVB3_9AGAR</name>
<dbReference type="Pfam" id="PF20152">
    <property type="entry name" value="DUF6534"/>
    <property type="match status" value="1"/>
</dbReference>
<feature type="domain" description="DUF6534" evidence="2">
    <location>
        <begin position="172"/>
        <end position="261"/>
    </location>
</feature>
<dbReference type="PANTHER" id="PTHR40465:SF1">
    <property type="entry name" value="DUF6534 DOMAIN-CONTAINING PROTEIN"/>
    <property type="match status" value="1"/>
</dbReference>
<feature type="transmembrane region" description="Helical" evidence="1">
    <location>
        <begin position="52"/>
        <end position="72"/>
    </location>
</feature>
<keyword evidence="1" id="KW-1133">Transmembrane helix</keyword>
<feature type="transmembrane region" description="Helical" evidence="1">
    <location>
        <begin position="22"/>
        <end position="40"/>
    </location>
</feature>
<feature type="transmembrane region" description="Helical" evidence="1">
    <location>
        <begin position="236"/>
        <end position="257"/>
    </location>
</feature>
<sequence>MSSPDNEPKPIFCSCFKLLGCMFNWLLMGSVIVQTFYFHLRSPKDRPAIQMLVYIVVGLDIIQTGFATHNTWWLNVLTFGEGLRPTWSASTIPGMAGLTSALVQMFYAWRIHKLSRPKSLMSGLAIMIVMMALAQFTASFVSSTAIGITDVQKWEAKITELNPAITCWLIVSFCNDILISACMIYILSGAKTSLSQISRTRKLMDKLIIHAIQTGTVTAVCAGINLLLFIKFAHAFYYIAPGMIAGKLYTISLLSTLNSRDLGEPKDIQSDRSLSMRVQVTRTMERVEDVDLESSMQHWLRPSDPTQKKENI</sequence>
<dbReference type="AlphaFoldDB" id="A0A9P5YVB3"/>
<dbReference type="OrthoDB" id="2681808at2759"/>
<keyword evidence="1" id="KW-0472">Membrane</keyword>
<feature type="transmembrane region" description="Helical" evidence="1">
    <location>
        <begin position="92"/>
        <end position="109"/>
    </location>
</feature>
<evidence type="ECO:0000259" key="2">
    <source>
        <dbReference type="Pfam" id="PF20152"/>
    </source>
</evidence>
<evidence type="ECO:0000256" key="1">
    <source>
        <dbReference type="SAM" id="Phobius"/>
    </source>
</evidence>
<reference evidence="3" key="1">
    <citation type="submission" date="2020-11" db="EMBL/GenBank/DDBJ databases">
        <authorList>
            <consortium name="DOE Joint Genome Institute"/>
            <person name="Ahrendt S."/>
            <person name="Riley R."/>
            <person name="Andreopoulos W."/>
            <person name="Labutti K."/>
            <person name="Pangilinan J."/>
            <person name="Ruiz-Duenas F.J."/>
            <person name="Barrasa J.M."/>
            <person name="Sanchez-Garcia M."/>
            <person name="Camarero S."/>
            <person name="Miyauchi S."/>
            <person name="Serrano A."/>
            <person name="Linde D."/>
            <person name="Babiker R."/>
            <person name="Drula E."/>
            <person name="Ayuso-Fernandez I."/>
            <person name="Pacheco R."/>
            <person name="Padilla G."/>
            <person name="Ferreira P."/>
            <person name="Barriuso J."/>
            <person name="Kellner H."/>
            <person name="Castanera R."/>
            <person name="Alfaro M."/>
            <person name="Ramirez L."/>
            <person name="Pisabarro A.G."/>
            <person name="Kuo A."/>
            <person name="Tritt A."/>
            <person name="Lipzen A."/>
            <person name="He G."/>
            <person name="Yan M."/>
            <person name="Ng V."/>
            <person name="Cullen D."/>
            <person name="Martin F."/>
            <person name="Rosso M.-N."/>
            <person name="Henrissat B."/>
            <person name="Hibbett D."/>
            <person name="Martinez A.T."/>
            <person name="Grigoriev I.V."/>
        </authorList>
    </citation>
    <scope>NUCLEOTIDE SEQUENCE</scope>
    <source>
        <strain evidence="3">CIRM-BRFM 674</strain>
    </source>
</reference>
<dbReference type="Proteomes" id="UP000807469">
    <property type="component" value="Unassembled WGS sequence"/>
</dbReference>
<proteinExistence type="predicted"/>
<accession>A0A9P5YVB3</accession>
<keyword evidence="4" id="KW-1185">Reference proteome</keyword>
<feature type="transmembrane region" description="Helical" evidence="1">
    <location>
        <begin position="168"/>
        <end position="187"/>
    </location>
</feature>
<keyword evidence="1" id="KW-0812">Transmembrane</keyword>
<evidence type="ECO:0000313" key="3">
    <source>
        <dbReference type="EMBL" id="KAF9475244.1"/>
    </source>
</evidence>
<comment type="caution">
    <text evidence="3">The sequence shown here is derived from an EMBL/GenBank/DDBJ whole genome shotgun (WGS) entry which is preliminary data.</text>
</comment>
<organism evidence="3 4">
    <name type="scientific">Pholiota conissans</name>
    <dbReference type="NCBI Taxonomy" id="109636"/>
    <lineage>
        <taxon>Eukaryota</taxon>
        <taxon>Fungi</taxon>
        <taxon>Dikarya</taxon>
        <taxon>Basidiomycota</taxon>
        <taxon>Agaricomycotina</taxon>
        <taxon>Agaricomycetes</taxon>
        <taxon>Agaricomycetidae</taxon>
        <taxon>Agaricales</taxon>
        <taxon>Agaricineae</taxon>
        <taxon>Strophariaceae</taxon>
        <taxon>Pholiota</taxon>
    </lineage>
</organism>
<dbReference type="InterPro" id="IPR045339">
    <property type="entry name" value="DUF6534"/>
</dbReference>
<dbReference type="SUPFAM" id="SSF103473">
    <property type="entry name" value="MFS general substrate transporter"/>
    <property type="match status" value="1"/>
</dbReference>
<dbReference type="PANTHER" id="PTHR40465">
    <property type="entry name" value="CHROMOSOME 1, WHOLE GENOME SHOTGUN SEQUENCE"/>
    <property type="match status" value="1"/>
</dbReference>
<feature type="transmembrane region" description="Helical" evidence="1">
    <location>
        <begin position="121"/>
        <end position="148"/>
    </location>
</feature>
<feature type="transmembrane region" description="Helical" evidence="1">
    <location>
        <begin position="207"/>
        <end position="230"/>
    </location>
</feature>
<dbReference type="EMBL" id="MU155341">
    <property type="protein sequence ID" value="KAF9475244.1"/>
    <property type="molecule type" value="Genomic_DNA"/>
</dbReference>
<evidence type="ECO:0000313" key="4">
    <source>
        <dbReference type="Proteomes" id="UP000807469"/>
    </source>
</evidence>
<gene>
    <name evidence="3" type="ORF">BDN70DRAFT_883959</name>
</gene>
<protein>
    <recommendedName>
        <fullName evidence="2">DUF6534 domain-containing protein</fullName>
    </recommendedName>
</protein>
<dbReference type="InterPro" id="IPR036259">
    <property type="entry name" value="MFS_trans_sf"/>
</dbReference>